<evidence type="ECO:0000313" key="3">
    <source>
        <dbReference type="Proteomes" id="UP000712947"/>
    </source>
</evidence>
<keyword evidence="1" id="KW-0812">Transmembrane</keyword>
<evidence type="ECO:0000313" key="2">
    <source>
        <dbReference type="EMBL" id="NIL22294.1"/>
    </source>
</evidence>
<name>A0AA44CK97_YERMO</name>
<comment type="caution">
    <text evidence="2">The sequence shown here is derived from an EMBL/GenBank/DDBJ whole genome shotgun (WGS) entry which is preliminary data.</text>
</comment>
<gene>
    <name evidence="2" type="ORF">HB991_07170</name>
</gene>
<reference evidence="2" key="1">
    <citation type="submission" date="2020-03" db="EMBL/GenBank/DDBJ databases">
        <authorList>
            <person name="Kislichkina A."/>
            <person name="Dentovskaya S."/>
            <person name="Shaikhutdinov R."/>
            <person name="Ivanov S."/>
            <person name="Sizova A."/>
            <person name="Solomentsev V."/>
            <person name="Bogun A."/>
        </authorList>
    </citation>
    <scope>NUCLEOTIDE SEQUENCE</scope>
    <source>
        <strain evidence="2">SCPM-O-B-7610</strain>
    </source>
</reference>
<proteinExistence type="predicted"/>
<dbReference type="Proteomes" id="UP000712947">
    <property type="component" value="Unassembled WGS sequence"/>
</dbReference>
<dbReference type="EMBL" id="JAASAI010000005">
    <property type="protein sequence ID" value="NIL22294.1"/>
    <property type="molecule type" value="Genomic_DNA"/>
</dbReference>
<keyword evidence="1" id="KW-1133">Transmembrane helix</keyword>
<feature type="transmembrane region" description="Helical" evidence="1">
    <location>
        <begin position="200"/>
        <end position="221"/>
    </location>
</feature>
<dbReference type="AlphaFoldDB" id="A0AA44CK97"/>
<sequence>MVNTRDEFTEKVKKTLQERVANRCSNPGCSCLTSGPNYDEEKATRIGVAAHITAAAQNGPRFNPFISCEERKHISNGIWLCQNCAKLIDSDEQIYTEVAIRGWKSLTESKIRQELEGGYLANEDLQLRGWHCGHCNTFVAQGQIVCTGCQAEVAYQATKHEVIQARVRGGILGAFFGGILNFGIPSLLNSHFSLTIPDGWGLGIYSLYIIAIPAILGAVFFEAFEHNKFRNKPPRFFRQRNI</sequence>
<organism evidence="2 3">
    <name type="scientific">Yersinia mollaretii</name>
    <dbReference type="NCBI Taxonomy" id="33060"/>
    <lineage>
        <taxon>Bacteria</taxon>
        <taxon>Pseudomonadati</taxon>
        <taxon>Pseudomonadota</taxon>
        <taxon>Gammaproteobacteria</taxon>
        <taxon>Enterobacterales</taxon>
        <taxon>Yersiniaceae</taxon>
        <taxon>Yersinia</taxon>
    </lineage>
</organism>
<keyword evidence="1" id="KW-0472">Membrane</keyword>
<evidence type="ECO:0000256" key="1">
    <source>
        <dbReference type="SAM" id="Phobius"/>
    </source>
</evidence>
<accession>A0AA44CK97</accession>
<dbReference type="RefSeq" id="WP_050143154.1">
    <property type="nucleotide sequence ID" value="NZ_CABHYE010000021.1"/>
</dbReference>
<feature type="transmembrane region" description="Helical" evidence="1">
    <location>
        <begin position="169"/>
        <end position="188"/>
    </location>
</feature>
<protein>
    <submittedName>
        <fullName evidence="2">Uncharacterized protein</fullName>
    </submittedName>
</protein>